<dbReference type="GO" id="GO:0008270">
    <property type="term" value="F:zinc ion binding"/>
    <property type="evidence" value="ECO:0007669"/>
    <property type="project" value="UniProtKB-KW"/>
</dbReference>
<sequence>MLSLVCLTLIPHVRNKLDDYLQTQSETSQLTKLFRSALFLSSLSRLVHHLLYLTNRIESHSPLLTLCGVRLTYVQDEHVNTNRFLSALSSLVQVGALSVQLLQTWYSNSGDDVTLTGNGVALGIPPPPGAPLSLPGSGCPLCRGRCEIPTVLATSG</sequence>
<dbReference type="Pfam" id="PF04757">
    <property type="entry name" value="Pex2_Pex12"/>
    <property type="match status" value="1"/>
</dbReference>
<keyword evidence="12" id="KW-0576">Peroxisome</keyword>
<feature type="domain" description="Pex N-terminal" evidence="13">
    <location>
        <begin position="2"/>
        <end position="107"/>
    </location>
</feature>
<organism evidence="14 15">
    <name type="scientific">Diaphorina citri</name>
    <name type="common">Asian citrus psyllid</name>
    <dbReference type="NCBI Taxonomy" id="121845"/>
    <lineage>
        <taxon>Eukaryota</taxon>
        <taxon>Metazoa</taxon>
        <taxon>Ecdysozoa</taxon>
        <taxon>Arthropoda</taxon>
        <taxon>Hexapoda</taxon>
        <taxon>Insecta</taxon>
        <taxon>Pterygota</taxon>
        <taxon>Neoptera</taxon>
        <taxon>Paraneoptera</taxon>
        <taxon>Hemiptera</taxon>
        <taxon>Sternorrhyncha</taxon>
        <taxon>Psylloidea</taxon>
        <taxon>Psyllidae</taxon>
        <taxon>Diaphorininae</taxon>
        <taxon>Diaphorina</taxon>
    </lineage>
</organism>
<dbReference type="GeneID" id="103515479"/>
<dbReference type="Proteomes" id="UP000079169">
    <property type="component" value="Unplaced"/>
</dbReference>
<comment type="subcellular location">
    <subcellularLocation>
        <location evidence="1">Peroxisome membrane</location>
        <topology evidence="1">Multi-pass membrane protein</topology>
    </subcellularLocation>
</comment>
<evidence type="ECO:0000256" key="6">
    <source>
        <dbReference type="ARBA" id="ARBA00022723"/>
    </source>
</evidence>
<dbReference type="InterPro" id="IPR006845">
    <property type="entry name" value="Pex_N"/>
</dbReference>
<keyword evidence="7" id="KW-0863">Zinc-finger</keyword>
<accession>A0A3Q0J667</accession>
<evidence type="ECO:0000256" key="2">
    <source>
        <dbReference type="ARBA" id="ARBA00004906"/>
    </source>
</evidence>
<comment type="pathway">
    <text evidence="2">Protein modification; protein ubiquitination.</text>
</comment>
<dbReference type="RefSeq" id="XP_026683972.1">
    <property type="nucleotide sequence ID" value="XM_026828171.1"/>
</dbReference>
<reference evidence="15" key="1">
    <citation type="submission" date="2025-08" db="UniProtKB">
        <authorList>
            <consortium name="RefSeq"/>
        </authorList>
    </citation>
    <scope>IDENTIFICATION</scope>
</reference>
<evidence type="ECO:0000256" key="7">
    <source>
        <dbReference type="ARBA" id="ARBA00022771"/>
    </source>
</evidence>
<evidence type="ECO:0000256" key="9">
    <source>
        <dbReference type="ARBA" id="ARBA00022927"/>
    </source>
</evidence>
<evidence type="ECO:0000256" key="8">
    <source>
        <dbReference type="ARBA" id="ARBA00022833"/>
    </source>
</evidence>
<proteinExistence type="inferred from homology"/>
<protein>
    <submittedName>
        <fullName evidence="15">Peroxisome assembly protein 12-like</fullName>
    </submittedName>
</protein>
<evidence type="ECO:0000313" key="14">
    <source>
        <dbReference type="Proteomes" id="UP000079169"/>
    </source>
</evidence>
<evidence type="ECO:0000256" key="1">
    <source>
        <dbReference type="ARBA" id="ARBA00004585"/>
    </source>
</evidence>
<dbReference type="GO" id="GO:0015031">
    <property type="term" value="P:protein transport"/>
    <property type="evidence" value="ECO:0007669"/>
    <property type="project" value="UniProtKB-KW"/>
</dbReference>
<keyword evidence="11" id="KW-0472">Membrane</keyword>
<dbReference type="GO" id="GO:0005778">
    <property type="term" value="C:peroxisomal membrane"/>
    <property type="evidence" value="ECO:0007669"/>
    <property type="project" value="UniProtKB-SubCell"/>
</dbReference>
<gene>
    <name evidence="15" type="primary">LOC103515479</name>
</gene>
<keyword evidence="9" id="KW-0653">Protein transport</keyword>
<keyword evidence="6" id="KW-0479">Metal-binding</keyword>
<keyword evidence="10" id="KW-1133">Transmembrane helix</keyword>
<comment type="similarity">
    <text evidence="3">Belongs to the pex2/pex10/pex12 family.</text>
</comment>
<dbReference type="STRING" id="121845.A0A3Q0J667"/>
<evidence type="ECO:0000313" key="15">
    <source>
        <dbReference type="RefSeq" id="XP_026683972.1"/>
    </source>
</evidence>
<dbReference type="KEGG" id="dci:103515479"/>
<keyword evidence="14" id="KW-1185">Reference proteome</keyword>
<keyword evidence="5" id="KW-0812">Transmembrane</keyword>
<evidence type="ECO:0000256" key="12">
    <source>
        <dbReference type="ARBA" id="ARBA00023140"/>
    </source>
</evidence>
<evidence type="ECO:0000259" key="13">
    <source>
        <dbReference type="Pfam" id="PF04757"/>
    </source>
</evidence>
<keyword evidence="4" id="KW-0813">Transport</keyword>
<evidence type="ECO:0000256" key="11">
    <source>
        <dbReference type="ARBA" id="ARBA00023136"/>
    </source>
</evidence>
<evidence type="ECO:0000256" key="4">
    <source>
        <dbReference type="ARBA" id="ARBA00022448"/>
    </source>
</evidence>
<name>A0A3Q0J667_DIACI</name>
<keyword evidence="8" id="KW-0862">Zinc</keyword>
<evidence type="ECO:0000256" key="5">
    <source>
        <dbReference type="ARBA" id="ARBA00022692"/>
    </source>
</evidence>
<dbReference type="AlphaFoldDB" id="A0A3Q0J667"/>
<evidence type="ECO:0000256" key="10">
    <source>
        <dbReference type="ARBA" id="ARBA00022989"/>
    </source>
</evidence>
<dbReference type="PaxDb" id="121845-A0A3Q0J667"/>
<evidence type="ECO:0000256" key="3">
    <source>
        <dbReference type="ARBA" id="ARBA00008704"/>
    </source>
</evidence>